<reference evidence="2" key="1">
    <citation type="journal article" date="2019" name="Int. J. Syst. Evol. Microbiol.">
        <title>The Global Catalogue of Microorganisms (GCM) 10K type strain sequencing project: providing services to taxonomists for standard genome sequencing and annotation.</title>
        <authorList>
            <consortium name="The Broad Institute Genomics Platform"/>
            <consortium name="The Broad Institute Genome Sequencing Center for Infectious Disease"/>
            <person name="Wu L."/>
            <person name="Ma J."/>
        </authorList>
    </citation>
    <scope>NUCLEOTIDE SEQUENCE [LARGE SCALE GENOMIC DNA]</scope>
    <source>
        <strain evidence="2">CGMCC 4.1434</strain>
    </source>
</reference>
<dbReference type="EMBL" id="JBHSNO010000015">
    <property type="protein sequence ID" value="MFC5591242.1"/>
    <property type="molecule type" value="Genomic_DNA"/>
</dbReference>
<evidence type="ECO:0000313" key="1">
    <source>
        <dbReference type="EMBL" id="MFC5591242.1"/>
    </source>
</evidence>
<name>A0ABW0TP08_9BACL</name>
<dbReference type="RefSeq" id="WP_239392101.1">
    <property type="nucleotide sequence ID" value="NZ_JBHSNO010000015.1"/>
</dbReference>
<accession>A0ABW0TP08</accession>
<dbReference type="Proteomes" id="UP001596109">
    <property type="component" value="Unassembled WGS sequence"/>
</dbReference>
<proteinExistence type="predicted"/>
<comment type="caution">
    <text evidence="1">The sequence shown here is derived from an EMBL/GenBank/DDBJ whole genome shotgun (WGS) entry which is preliminary data.</text>
</comment>
<protein>
    <submittedName>
        <fullName evidence="1">Uncharacterized protein</fullName>
    </submittedName>
</protein>
<organism evidence="1 2">
    <name type="scientific">Sporosarcina soli</name>
    <dbReference type="NCBI Taxonomy" id="334736"/>
    <lineage>
        <taxon>Bacteria</taxon>
        <taxon>Bacillati</taxon>
        <taxon>Bacillota</taxon>
        <taxon>Bacilli</taxon>
        <taxon>Bacillales</taxon>
        <taxon>Caryophanaceae</taxon>
        <taxon>Sporosarcina</taxon>
    </lineage>
</organism>
<evidence type="ECO:0000313" key="2">
    <source>
        <dbReference type="Proteomes" id="UP001596109"/>
    </source>
</evidence>
<sequence length="69" mass="8325">MRKKSLMDFQREYEKIILSDQPRKDIELAALMAEMRKQFNIPVPRNEAWEKENVKVAAMYRKLIITRTL</sequence>
<gene>
    <name evidence="1" type="ORF">ACFPRA_20375</name>
</gene>
<keyword evidence="2" id="KW-1185">Reference proteome</keyword>